<dbReference type="GeneID" id="27315820"/>
<organism evidence="3 4">
    <name type="scientific">Verruconis gallopava</name>
    <dbReference type="NCBI Taxonomy" id="253628"/>
    <lineage>
        <taxon>Eukaryota</taxon>
        <taxon>Fungi</taxon>
        <taxon>Dikarya</taxon>
        <taxon>Ascomycota</taxon>
        <taxon>Pezizomycotina</taxon>
        <taxon>Dothideomycetes</taxon>
        <taxon>Pleosporomycetidae</taxon>
        <taxon>Venturiales</taxon>
        <taxon>Sympoventuriaceae</taxon>
        <taxon>Verruconis</taxon>
    </lineage>
</organism>
<dbReference type="InterPro" id="IPR009799">
    <property type="entry name" value="EthD_dom"/>
</dbReference>
<dbReference type="EMBL" id="KN847561">
    <property type="protein sequence ID" value="KIW00660.1"/>
    <property type="molecule type" value="Genomic_DNA"/>
</dbReference>
<dbReference type="HOGENOM" id="CLU_115019_3_1_1"/>
<dbReference type="STRING" id="253628.A0A0D2A2Q8"/>
<comment type="similarity">
    <text evidence="1">Belongs to the tpcK family.</text>
</comment>
<dbReference type="Proteomes" id="UP000053259">
    <property type="component" value="Unassembled WGS sequence"/>
</dbReference>
<evidence type="ECO:0000256" key="1">
    <source>
        <dbReference type="ARBA" id="ARBA00005986"/>
    </source>
</evidence>
<evidence type="ECO:0000313" key="4">
    <source>
        <dbReference type="Proteomes" id="UP000053259"/>
    </source>
</evidence>
<dbReference type="SUPFAM" id="SSF54909">
    <property type="entry name" value="Dimeric alpha+beta barrel"/>
    <property type="match status" value="1"/>
</dbReference>
<dbReference type="InParanoid" id="A0A0D2A2Q8"/>
<gene>
    <name evidence="3" type="ORF">PV09_07847</name>
</gene>
<dbReference type="AlphaFoldDB" id="A0A0D2A2Q8"/>
<dbReference type="Pfam" id="PF07110">
    <property type="entry name" value="EthD"/>
    <property type="match status" value="1"/>
</dbReference>
<keyword evidence="4" id="KW-1185">Reference proteome</keyword>
<proteinExistence type="inferred from homology"/>
<accession>A0A0D2A2Q8</accession>
<dbReference type="Gene3D" id="3.30.70.100">
    <property type="match status" value="1"/>
</dbReference>
<sequence length="164" mass="18900">MPSTGTTQIVTFIARNPKLTREEFYKHWGTVHAPLVAPWAEKHGIISYRQQHSAGKMVPYMDDSAPNANRENIPKTPQEYDGFVVWEVPSLESFRNAFKDPYYLEFIEPDEHNLIDKNSFAGGIVATFSSPIFEVLKDNRSRLSGGNTDEFRRRFDEFEARQRG</sequence>
<dbReference type="VEuPathDB" id="FungiDB:PV09_07847"/>
<protein>
    <recommendedName>
        <fullName evidence="2">EthD domain-containing protein</fullName>
    </recommendedName>
</protein>
<dbReference type="InterPro" id="IPR011008">
    <property type="entry name" value="Dimeric_a/b-barrel"/>
</dbReference>
<dbReference type="RefSeq" id="XP_016210529.1">
    <property type="nucleotide sequence ID" value="XM_016361669.1"/>
</dbReference>
<evidence type="ECO:0000259" key="2">
    <source>
        <dbReference type="Pfam" id="PF07110"/>
    </source>
</evidence>
<name>A0A0D2A2Q8_9PEZI</name>
<evidence type="ECO:0000313" key="3">
    <source>
        <dbReference type="EMBL" id="KIW00660.1"/>
    </source>
</evidence>
<feature type="domain" description="EthD" evidence="2">
    <location>
        <begin position="17"/>
        <end position="117"/>
    </location>
</feature>
<reference evidence="3 4" key="1">
    <citation type="submission" date="2015-01" db="EMBL/GenBank/DDBJ databases">
        <title>The Genome Sequence of Ochroconis gallopava CBS43764.</title>
        <authorList>
            <consortium name="The Broad Institute Genomics Platform"/>
            <person name="Cuomo C."/>
            <person name="de Hoog S."/>
            <person name="Gorbushina A."/>
            <person name="Stielow B."/>
            <person name="Teixiera M."/>
            <person name="Abouelleil A."/>
            <person name="Chapman S.B."/>
            <person name="Priest M."/>
            <person name="Young S.K."/>
            <person name="Wortman J."/>
            <person name="Nusbaum C."/>
            <person name="Birren B."/>
        </authorList>
    </citation>
    <scope>NUCLEOTIDE SEQUENCE [LARGE SCALE GENOMIC DNA]</scope>
    <source>
        <strain evidence="3 4">CBS 43764</strain>
    </source>
</reference>
<dbReference type="GO" id="GO:0016491">
    <property type="term" value="F:oxidoreductase activity"/>
    <property type="evidence" value="ECO:0007669"/>
    <property type="project" value="InterPro"/>
</dbReference>
<dbReference type="OrthoDB" id="3183782at2759"/>